<dbReference type="Proteomes" id="UP000310314">
    <property type="component" value="Unassembled WGS sequence"/>
</dbReference>
<comment type="caution">
    <text evidence="2">The sequence shown here is derived from an EMBL/GenBank/DDBJ whole genome shotgun (WGS) entry which is preliminary data.</text>
</comment>
<dbReference type="RefSeq" id="WP_138655932.1">
    <property type="nucleotide sequence ID" value="NZ_VATY01000001.1"/>
</dbReference>
<keyword evidence="3" id="KW-1185">Reference proteome</keyword>
<feature type="transmembrane region" description="Helical" evidence="1">
    <location>
        <begin position="38"/>
        <end position="63"/>
    </location>
</feature>
<feature type="transmembrane region" description="Helical" evidence="1">
    <location>
        <begin position="75"/>
        <end position="95"/>
    </location>
</feature>
<dbReference type="EMBL" id="VATY01000001">
    <property type="protein sequence ID" value="TMM58000.1"/>
    <property type="molecule type" value="Genomic_DNA"/>
</dbReference>
<evidence type="ECO:0000256" key="1">
    <source>
        <dbReference type="SAM" id="Phobius"/>
    </source>
</evidence>
<accession>A0A5S3PSU3</accession>
<organism evidence="2 3">
    <name type="scientific">Maribacter algarum</name>
    <name type="common">ex Zhang et al. 2020</name>
    <dbReference type="NCBI Taxonomy" id="2578118"/>
    <lineage>
        <taxon>Bacteria</taxon>
        <taxon>Pseudomonadati</taxon>
        <taxon>Bacteroidota</taxon>
        <taxon>Flavobacteriia</taxon>
        <taxon>Flavobacteriales</taxon>
        <taxon>Flavobacteriaceae</taxon>
        <taxon>Maribacter</taxon>
    </lineage>
</organism>
<gene>
    <name evidence="2" type="ORF">FEE95_00810</name>
</gene>
<keyword evidence="1" id="KW-0812">Transmembrane</keyword>
<evidence type="ECO:0000313" key="2">
    <source>
        <dbReference type="EMBL" id="TMM58000.1"/>
    </source>
</evidence>
<dbReference type="OrthoDB" id="9929820at2"/>
<name>A0A5S3PSU3_9FLAO</name>
<sequence>MIALFKHRWNRIAVRLATIGLFFGTLLMLTALMAENDLIITIGIVFLVLYIPITLVILFILFINTMANLKNIHEHVMALIIVVMNFPIALLYIYFINP</sequence>
<evidence type="ECO:0000313" key="3">
    <source>
        <dbReference type="Proteomes" id="UP000310314"/>
    </source>
</evidence>
<keyword evidence="1" id="KW-0472">Membrane</keyword>
<keyword evidence="1" id="KW-1133">Transmembrane helix</keyword>
<feature type="transmembrane region" description="Helical" evidence="1">
    <location>
        <begin position="12"/>
        <end position="32"/>
    </location>
</feature>
<reference evidence="2 3" key="1">
    <citation type="submission" date="2019-05" db="EMBL/GenBank/DDBJ databases">
        <authorList>
            <person name="Zhang J.-Y."/>
            <person name="Feg X."/>
            <person name="Du Z.-J."/>
        </authorList>
    </citation>
    <scope>NUCLEOTIDE SEQUENCE [LARGE SCALE GENOMIC DNA]</scope>
    <source>
        <strain evidence="2 3">RZ26</strain>
    </source>
</reference>
<proteinExistence type="predicted"/>
<dbReference type="AlphaFoldDB" id="A0A5S3PSU3"/>
<protein>
    <submittedName>
        <fullName evidence="2">Uncharacterized protein</fullName>
    </submittedName>
</protein>